<keyword evidence="1" id="KW-1133">Transmembrane helix</keyword>
<proteinExistence type="predicted"/>
<evidence type="ECO:0000313" key="2">
    <source>
        <dbReference type="EMBL" id="OGZ20365.1"/>
    </source>
</evidence>
<keyword evidence="1" id="KW-0472">Membrane</keyword>
<evidence type="ECO:0000313" key="3">
    <source>
        <dbReference type="Proteomes" id="UP000177360"/>
    </source>
</evidence>
<sequence>MTMKNKHLLIMLVCCALAMLAIIILPKYFDIGSFAVLLILLCPLSHIVLMKLFMKKDDTIAKNKTNNDCH</sequence>
<feature type="transmembrane region" description="Helical" evidence="1">
    <location>
        <begin position="31"/>
        <end position="54"/>
    </location>
</feature>
<comment type="caution">
    <text evidence="2">The sequence shown here is derived from an EMBL/GenBank/DDBJ whole genome shotgun (WGS) entry which is preliminary data.</text>
</comment>
<organism evidence="2 3">
    <name type="scientific">Candidatus Nealsonbacteria bacterium RIFCSPHIGHO2_01_FULL_38_55</name>
    <dbReference type="NCBI Taxonomy" id="1801664"/>
    <lineage>
        <taxon>Bacteria</taxon>
        <taxon>Candidatus Nealsoniibacteriota</taxon>
    </lineage>
</organism>
<name>A0A1G2E3N4_9BACT</name>
<accession>A0A1G2E3N4</accession>
<dbReference type="EMBL" id="MHLZ01000002">
    <property type="protein sequence ID" value="OGZ20365.1"/>
    <property type="molecule type" value="Genomic_DNA"/>
</dbReference>
<keyword evidence="1" id="KW-0812">Transmembrane</keyword>
<evidence type="ECO:0000256" key="1">
    <source>
        <dbReference type="SAM" id="Phobius"/>
    </source>
</evidence>
<feature type="transmembrane region" description="Helical" evidence="1">
    <location>
        <begin position="7"/>
        <end position="25"/>
    </location>
</feature>
<dbReference type="AlphaFoldDB" id="A0A1G2E3N4"/>
<protein>
    <recommendedName>
        <fullName evidence="4">DUF2933 domain-containing protein</fullName>
    </recommendedName>
</protein>
<evidence type="ECO:0008006" key="4">
    <source>
        <dbReference type="Google" id="ProtNLM"/>
    </source>
</evidence>
<dbReference type="Proteomes" id="UP000177360">
    <property type="component" value="Unassembled WGS sequence"/>
</dbReference>
<reference evidence="2 3" key="1">
    <citation type="journal article" date="2016" name="Nat. Commun.">
        <title>Thousands of microbial genomes shed light on interconnected biogeochemical processes in an aquifer system.</title>
        <authorList>
            <person name="Anantharaman K."/>
            <person name="Brown C.T."/>
            <person name="Hug L.A."/>
            <person name="Sharon I."/>
            <person name="Castelle C.J."/>
            <person name="Probst A.J."/>
            <person name="Thomas B.C."/>
            <person name="Singh A."/>
            <person name="Wilkins M.J."/>
            <person name="Karaoz U."/>
            <person name="Brodie E.L."/>
            <person name="Williams K.H."/>
            <person name="Hubbard S.S."/>
            <person name="Banfield J.F."/>
        </authorList>
    </citation>
    <scope>NUCLEOTIDE SEQUENCE [LARGE SCALE GENOMIC DNA]</scope>
</reference>
<gene>
    <name evidence="2" type="ORF">A2626_00940</name>
</gene>